<sequence>MEDGWSRGGARAVQVQAQACSVHCARGSAAILALLARSPPPHAHHRRQSVARRQTPDASRPDAVPADGHAERPAPRADAVTRMPPPRAASCEKRRPQRWACCWHCRLPARCLCLHGRTRSAPPPASIDAAHHHSPNLR</sequence>
<organism evidence="2 3">
    <name type="scientific">Byssothecium circinans</name>
    <dbReference type="NCBI Taxonomy" id="147558"/>
    <lineage>
        <taxon>Eukaryota</taxon>
        <taxon>Fungi</taxon>
        <taxon>Dikarya</taxon>
        <taxon>Ascomycota</taxon>
        <taxon>Pezizomycotina</taxon>
        <taxon>Dothideomycetes</taxon>
        <taxon>Pleosporomycetidae</taxon>
        <taxon>Pleosporales</taxon>
        <taxon>Massarineae</taxon>
        <taxon>Massarinaceae</taxon>
        <taxon>Byssothecium</taxon>
    </lineage>
</organism>
<gene>
    <name evidence="2" type="ORF">CC80DRAFT_208471</name>
</gene>
<evidence type="ECO:0000313" key="2">
    <source>
        <dbReference type="EMBL" id="KAF1951501.1"/>
    </source>
</evidence>
<accession>A0A6A5TFZ6</accession>
<evidence type="ECO:0000256" key="1">
    <source>
        <dbReference type="SAM" id="MobiDB-lite"/>
    </source>
</evidence>
<feature type="region of interest" description="Disordered" evidence="1">
    <location>
        <begin position="36"/>
        <end position="94"/>
    </location>
</feature>
<protein>
    <submittedName>
        <fullName evidence="2">Uncharacterized protein</fullName>
    </submittedName>
</protein>
<dbReference type="Proteomes" id="UP000800035">
    <property type="component" value="Unassembled WGS sequence"/>
</dbReference>
<name>A0A6A5TFZ6_9PLEO</name>
<dbReference type="EMBL" id="ML977017">
    <property type="protein sequence ID" value="KAF1951501.1"/>
    <property type="molecule type" value="Genomic_DNA"/>
</dbReference>
<proteinExistence type="predicted"/>
<evidence type="ECO:0000313" key="3">
    <source>
        <dbReference type="Proteomes" id="UP000800035"/>
    </source>
</evidence>
<dbReference type="AlphaFoldDB" id="A0A6A5TFZ6"/>
<reference evidence="2" key="1">
    <citation type="journal article" date="2020" name="Stud. Mycol.">
        <title>101 Dothideomycetes genomes: a test case for predicting lifestyles and emergence of pathogens.</title>
        <authorList>
            <person name="Haridas S."/>
            <person name="Albert R."/>
            <person name="Binder M."/>
            <person name="Bloem J."/>
            <person name="Labutti K."/>
            <person name="Salamov A."/>
            <person name="Andreopoulos B."/>
            <person name="Baker S."/>
            <person name="Barry K."/>
            <person name="Bills G."/>
            <person name="Bluhm B."/>
            <person name="Cannon C."/>
            <person name="Castanera R."/>
            <person name="Culley D."/>
            <person name="Daum C."/>
            <person name="Ezra D."/>
            <person name="Gonzalez J."/>
            <person name="Henrissat B."/>
            <person name="Kuo A."/>
            <person name="Liang C."/>
            <person name="Lipzen A."/>
            <person name="Lutzoni F."/>
            <person name="Magnuson J."/>
            <person name="Mondo S."/>
            <person name="Nolan M."/>
            <person name="Ohm R."/>
            <person name="Pangilinan J."/>
            <person name="Park H.-J."/>
            <person name="Ramirez L."/>
            <person name="Alfaro M."/>
            <person name="Sun H."/>
            <person name="Tritt A."/>
            <person name="Yoshinaga Y."/>
            <person name="Zwiers L.-H."/>
            <person name="Turgeon B."/>
            <person name="Goodwin S."/>
            <person name="Spatafora J."/>
            <person name="Crous P."/>
            <person name="Grigoriev I."/>
        </authorList>
    </citation>
    <scope>NUCLEOTIDE SEQUENCE</scope>
    <source>
        <strain evidence="2">CBS 675.92</strain>
    </source>
</reference>
<keyword evidence="3" id="KW-1185">Reference proteome</keyword>